<evidence type="ECO:0000313" key="5">
    <source>
        <dbReference type="Proteomes" id="UP000091929"/>
    </source>
</evidence>
<name>A0A150II34_9EURY</name>
<keyword evidence="1" id="KW-1133">Transmembrane helix</keyword>
<reference evidence="5 6" key="1">
    <citation type="journal article" date="2016" name="ISME J.">
        <title>Chasing the elusive Euryarchaeota class WSA2: genomes reveal a uniquely fastidious methyl-reducing methanogen.</title>
        <authorList>
            <person name="Nobu M.K."/>
            <person name="Narihiro T."/>
            <person name="Kuroda K."/>
            <person name="Mei R."/>
            <person name="Liu W.T."/>
        </authorList>
    </citation>
    <scope>NUCLEOTIDE SEQUENCE [LARGE SCALE GENOMIC DNA]</scope>
    <source>
        <strain evidence="2">B03fssc0709_Meth_Bin005</strain>
        <strain evidence="3">B15fssc0709_Meth_Bin003</strain>
        <strain evidence="4">BMIXfssc0709_Meth_Bin006</strain>
    </source>
</reference>
<evidence type="ECO:0000256" key="1">
    <source>
        <dbReference type="SAM" id="Phobius"/>
    </source>
</evidence>
<dbReference type="InterPro" id="IPR015943">
    <property type="entry name" value="WD40/YVTN_repeat-like_dom_sf"/>
</dbReference>
<evidence type="ECO:0000313" key="6">
    <source>
        <dbReference type="Proteomes" id="UP000092401"/>
    </source>
</evidence>
<dbReference type="InterPro" id="IPR028994">
    <property type="entry name" value="Integrin_alpha_N"/>
</dbReference>
<accession>A0A150II34</accession>
<keyword evidence="1" id="KW-0812">Transmembrane</keyword>
<dbReference type="Proteomes" id="UP000091929">
    <property type="component" value="Unassembled WGS sequence"/>
</dbReference>
<proteinExistence type="predicted"/>
<evidence type="ECO:0000313" key="3">
    <source>
        <dbReference type="EMBL" id="KYC46860.1"/>
    </source>
</evidence>
<dbReference type="EMBL" id="LNGF01000042">
    <property type="protein sequence ID" value="KYC46860.1"/>
    <property type="molecule type" value="Genomic_DNA"/>
</dbReference>
<sequence>MKKYMLAIFVIFGLLLQGVYAEEEYINRLWVHNMGGNVWKVMHGDFTGNGVPEIVVASGCCGNPGYATVFDVSGAIVWQAKMPYEIRALDIGDINGDGKLEAVAADTNSKIYFISNKVEVTEVFPDSSSVQMIKIADIDGDGKDETITGSSYIRVFKNTKEIANYSTANRISDINVYDLTGDKNLEIITGGLGNNVYVFDSALNLLWTHRSNSVVWGTIPFTYLGNKSVLVLSRGYFVLDKEGNKVFEKPMDDYFITGHDTGNMILLADGKGNLKSYDYSLNELWSFKAEKEIKSISSYKEGNEMIILFGSMDENFYMIKGDGKYIGQAKAGSYVSTVDSFNVKNKRYVVYGSFDDNVYTYYREIKNVPFYGIGTVLAALMYYLYRKRQ</sequence>
<accession>A0A150IPI2</accession>
<feature type="transmembrane region" description="Helical" evidence="1">
    <location>
        <begin position="368"/>
        <end position="385"/>
    </location>
</feature>
<dbReference type="SUPFAM" id="SSF50978">
    <property type="entry name" value="WD40 repeat-like"/>
    <property type="match status" value="1"/>
</dbReference>
<comment type="caution">
    <text evidence="2">The sequence shown here is derived from an EMBL/GenBank/DDBJ whole genome shotgun (WGS) entry which is preliminary data.</text>
</comment>
<dbReference type="EMBL" id="LNGE01000050">
    <property type="protein sequence ID" value="KYC44646.1"/>
    <property type="molecule type" value="Genomic_DNA"/>
</dbReference>
<keyword evidence="1" id="KW-0472">Membrane</keyword>
<dbReference type="SUPFAM" id="SSF69318">
    <property type="entry name" value="Integrin alpha N-terminal domain"/>
    <property type="match status" value="1"/>
</dbReference>
<dbReference type="Gene3D" id="2.130.10.10">
    <property type="entry name" value="YVTN repeat-like/Quinoprotein amine dehydrogenase"/>
    <property type="match status" value="1"/>
</dbReference>
<dbReference type="AlphaFoldDB" id="A0A150II34"/>
<accession>A0A150IVV9</accession>
<dbReference type="InterPro" id="IPR036322">
    <property type="entry name" value="WD40_repeat_dom_sf"/>
</dbReference>
<evidence type="ECO:0000313" key="2">
    <source>
        <dbReference type="EMBL" id="KYC44646.1"/>
    </source>
</evidence>
<dbReference type="PANTHER" id="PTHR46580">
    <property type="entry name" value="SENSOR KINASE-RELATED"/>
    <property type="match status" value="1"/>
</dbReference>
<protein>
    <submittedName>
        <fullName evidence="2">FG-GAP repeat protein</fullName>
    </submittedName>
</protein>
<dbReference type="Proteomes" id="UP000092401">
    <property type="component" value="Unassembled WGS sequence"/>
</dbReference>
<dbReference type="Proteomes" id="UP000092403">
    <property type="component" value="Unassembled WGS sequence"/>
</dbReference>
<dbReference type="PANTHER" id="PTHR46580:SF4">
    <property type="entry name" value="ATP_GTP-BINDING PROTEIN"/>
    <property type="match status" value="1"/>
</dbReference>
<dbReference type="EMBL" id="LNJC01000048">
    <property type="protein sequence ID" value="KYC49090.1"/>
    <property type="molecule type" value="Genomic_DNA"/>
</dbReference>
<evidence type="ECO:0000313" key="4">
    <source>
        <dbReference type="EMBL" id="KYC49090.1"/>
    </source>
</evidence>
<gene>
    <name evidence="2" type="ORF">APG10_01551</name>
    <name evidence="3" type="ORF">APG11_01618</name>
    <name evidence="4" type="ORF">APG12_01682</name>
</gene>
<organism evidence="2 6">
    <name type="scientific">Candidatus Methanofastidiosum methylothiophilum</name>
    <dbReference type="NCBI Taxonomy" id="1705564"/>
    <lineage>
        <taxon>Archaea</taxon>
        <taxon>Methanobacteriati</taxon>
        <taxon>Methanobacteriota</taxon>
        <taxon>Stenosarchaea group</taxon>
        <taxon>Candidatus Methanofastidiosia</taxon>
        <taxon>Candidatus Methanofastidiosales</taxon>
        <taxon>Candidatus Methanofastidiosaceae</taxon>
        <taxon>Candidatus Methanofastidiosum</taxon>
    </lineage>
</organism>